<dbReference type="Proteomes" id="UP001196413">
    <property type="component" value="Unassembled WGS sequence"/>
</dbReference>
<protein>
    <submittedName>
        <fullName evidence="1">Uncharacterized protein</fullName>
    </submittedName>
</protein>
<comment type="caution">
    <text evidence="1">The sequence shown here is derived from an EMBL/GenBank/DDBJ whole genome shotgun (WGS) entry which is preliminary data.</text>
</comment>
<organism evidence="1 2">
    <name type="scientific">Parelaphostrongylus tenuis</name>
    <name type="common">Meningeal worm</name>
    <dbReference type="NCBI Taxonomy" id="148309"/>
    <lineage>
        <taxon>Eukaryota</taxon>
        <taxon>Metazoa</taxon>
        <taxon>Ecdysozoa</taxon>
        <taxon>Nematoda</taxon>
        <taxon>Chromadorea</taxon>
        <taxon>Rhabditida</taxon>
        <taxon>Rhabditina</taxon>
        <taxon>Rhabditomorpha</taxon>
        <taxon>Strongyloidea</taxon>
        <taxon>Metastrongylidae</taxon>
        <taxon>Parelaphostrongylus</taxon>
    </lineage>
</organism>
<reference evidence="1" key="1">
    <citation type="submission" date="2021-06" db="EMBL/GenBank/DDBJ databases">
        <title>Parelaphostrongylus tenuis whole genome reference sequence.</title>
        <authorList>
            <person name="Garwood T.J."/>
            <person name="Larsen P.A."/>
            <person name="Fountain-Jones N.M."/>
            <person name="Garbe J.R."/>
            <person name="Macchietto M.G."/>
            <person name="Kania S.A."/>
            <person name="Gerhold R.W."/>
            <person name="Richards J.E."/>
            <person name="Wolf T.M."/>
        </authorList>
    </citation>
    <scope>NUCLEOTIDE SEQUENCE</scope>
    <source>
        <strain evidence="1">MNPRO001-30</strain>
        <tissue evidence="1">Meninges</tissue>
    </source>
</reference>
<dbReference type="AlphaFoldDB" id="A0AAD5MGL6"/>
<sequence>MNARSVYPMLHSYQQVDKKHNSGKSRGCKGMGSKLIPSIQLDLITSMTNYYVGAPQKASENHRVHRTLSVHSALFSEFLLDRLSNGVYTMQQETQ</sequence>
<gene>
    <name evidence="1" type="ORF">KIN20_004162</name>
</gene>
<proteinExistence type="predicted"/>
<name>A0AAD5MGL6_PARTN</name>
<keyword evidence="2" id="KW-1185">Reference proteome</keyword>
<accession>A0AAD5MGL6</accession>
<evidence type="ECO:0000313" key="1">
    <source>
        <dbReference type="EMBL" id="KAJ1348771.1"/>
    </source>
</evidence>
<dbReference type="EMBL" id="JAHQIW010000561">
    <property type="protein sequence ID" value="KAJ1348771.1"/>
    <property type="molecule type" value="Genomic_DNA"/>
</dbReference>
<evidence type="ECO:0000313" key="2">
    <source>
        <dbReference type="Proteomes" id="UP001196413"/>
    </source>
</evidence>